<dbReference type="InterPro" id="IPR001461">
    <property type="entry name" value="Aspartic_peptidase_A1"/>
</dbReference>
<dbReference type="OrthoDB" id="771136at2759"/>
<dbReference type="GO" id="GO:0006508">
    <property type="term" value="P:proteolysis"/>
    <property type="evidence" value="ECO:0007669"/>
    <property type="project" value="InterPro"/>
</dbReference>
<feature type="disulfide bond" evidence="2">
    <location>
        <begin position="278"/>
        <end position="317"/>
    </location>
</feature>
<reference evidence="5" key="2">
    <citation type="submission" date="2015-01" db="EMBL/GenBank/DDBJ databases">
        <title>Evolutionary Origins and Diversification of the Mycorrhizal Mutualists.</title>
        <authorList>
            <consortium name="DOE Joint Genome Institute"/>
            <consortium name="Mycorrhizal Genomics Consortium"/>
            <person name="Kohler A."/>
            <person name="Kuo A."/>
            <person name="Nagy L.G."/>
            <person name="Floudas D."/>
            <person name="Copeland A."/>
            <person name="Barry K.W."/>
            <person name="Cichocki N."/>
            <person name="Veneault-Fourrey C."/>
            <person name="LaButti K."/>
            <person name="Lindquist E.A."/>
            <person name="Lipzen A."/>
            <person name="Lundell T."/>
            <person name="Morin E."/>
            <person name="Murat C."/>
            <person name="Riley R."/>
            <person name="Ohm R."/>
            <person name="Sun H."/>
            <person name="Tunlid A."/>
            <person name="Henrissat B."/>
            <person name="Grigoriev I.V."/>
            <person name="Hibbett D.S."/>
            <person name="Martin F."/>
        </authorList>
    </citation>
    <scope>NUCLEOTIDE SEQUENCE [LARGE SCALE GENOMIC DNA]</scope>
    <source>
        <strain evidence="5">Zn</strain>
    </source>
</reference>
<dbReference type="SUPFAM" id="SSF50630">
    <property type="entry name" value="Acid proteases"/>
    <property type="match status" value="1"/>
</dbReference>
<dbReference type="Pfam" id="PF00026">
    <property type="entry name" value="Asp"/>
    <property type="match status" value="1"/>
</dbReference>
<name>A0A0C3GXD7_OIDMZ</name>
<proteinExistence type="inferred from homology"/>
<evidence type="ECO:0000256" key="2">
    <source>
        <dbReference type="PIRSR" id="PIRSR601461-2"/>
    </source>
</evidence>
<dbReference type="GO" id="GO:0004190">
    <property type="term" value="F:aspartic-type endopeptidase activity"/>
    <property type="evidence" value="ECO:0007669"/>
    <property type="project" value="InterPro"/>
</dbReference>
<evidence type="ECO:0000313" key="4">
    <source>
        <dbReference type="EMBL" id="KIN00716.1"/>
    </source>
</evidence>
<dbReference type="GO" id="GO:0000324">
    <property type="term" value="C:fungal-type vacuole"/>
    <property type="evidence" value="ECO:0007669"/>
    <property type="project" value="TreeGrafter"/>
</dbReference>
<keyword evidence="5" id="KW-1185">Reference proteome</keyword>
<dbReference type="Proteomes" id="UP000054321">
    <property type="component" value="Unassembled WGS sequence"/>
</dbReference>
<dbReference type="PRINTS" id="PR00792">
    <property type="entry name" value="PEPSIN"/>
</dbReference>
<gene>
    <name evidence="4" type="ORF">OIDMADRAFT_165367</name>
</gene>
<dbReference type="PANTHER" id="PTHR47966:SF51">
    <property type="entry name" value="BETA-SITE APP-CLEAVING ENZYME, ISOFORM A-RELATED"/>
    <property type="match status" value="1"/>
</dbReference>
<organism evidence="4 5">
    <name type="scientific">Oidiodendron maius (strain Zn)</name>
    <dbReference type="NCBI Taxonomy" id="913774"/>
    <lineage>
        <taxon>Eukaryota</taxon>
        <taxon>Fungi</taxon>
        <taxon>Dikarya</taxon>
        <taxon>Ascomycota</taxon>
        <taxon>Pezizomycotina</taxon>
        <taxon>Leotiomycetes</taxon>
        <taxon>Leotiomycetes incertae sedis</taxon>
        <taxon>Myxotrichaceae</taxon>
        <taxon>Oidiodendron</taxon>
    </lineage>
</organism>
<feature type="disulfide bond" evidence="2">
    <location>
        <begin position="54"/>
        <end position="58"/>
    </location>
</feature>
<dbReference type="STRING" id="913774.A0A0C3GXD7"/>
<feature type="domain" description="Peptidase A1" evidence="3">
    <location>
        <begin position="23"/>
        <end position="357"/>
    </location>
</feature>
<dbReference type="AlphaFoldDB" id="A0A0C3GXD7"/>
<sequence>MYVKAKDILSCSHKPKDFEEFVQITTLEVGTPPQSFRMILSISDAGLFLPSPRCNASCWPFQQYKSSLSSTYVANGTHLNVEYMRLEAYAIASADTLHFAGLELPNLTFGEAWEPFYRTPEVGYREWDGELGLAPSEKVSNPFPYLAPRFSTAMENPFLSMASRGLLDRNVFGLKLSRGEDDPGEIMFGDANHDLYEGELKVLHLLYDSSDWSSAYGRWNVPATSIGVGNNSASLEGYAASLDSNFPLISLPEDIVMLLENHFGLKRPNQWLPPSMDCSKRDESEDLIIRLGGYDFVISAYEYTIEFDREEYGGHRCLSAFRPMPRSSREKYIHLGSAFLRRFYSVFDLDERTVSFAKL</sequence>
<protein>
    <recommendedName>
        <fullName evidence="3">Peptidase A1 domain-containing protein</fullName>
    </recommendedName>
</protein>
<accession>A0A0C3GXD7</accession>
<dbReference type="EMBL" id="KN832877">
    <property type="protein sequence ID" value="KIN00716.1"/>
    <property type="molecule type" value="Genomic_DNA"/>
</dbReference>
<evidence type="ECO:0000259" key="3">
    <source>
        <dbReference type="PROSITE" id="PS51767"/>
    </source>
</evidence>
<dbReference type="PROSITE" id="PS51767">
    <property type="entry name" value="PEPTIDASE_A1"/>
    <property type="match status" value="1"/>
</dbReference>
<dbReference type="Gene3D" id="2.40.70.10">
    <property type="entry name" value="Acid Proteases"/>
    <property type="match status" value="2"/>
</dbReference>
<dbReference type="InterPro" id="IPR021109">
    <property type="entry name" value="Peptidase_aspartic_dom_sf"/>
</dbReference>
<dbReference type="InParanoid" id="A0A0C3GXD7"/>
<comment type="similarity">
    <text evidence="1">Belongs to the peptidase A1 family.</text>
</comment>
<reference evidence="4 5" key="1">
    <citation type="submission" date="2014-04" db="EMBL/GenBank/DDBJ databases">
        <authorList>
            <consortium name="DOE Joint Genome Institute"/>
            <person name="Kuo A."/>
            <person name="Martino E."/>
            <person name="Perotto S."/>
            <person name="Kohler A."/>
            <person name="Nagy L.G."/>
            <person name="Floudas D."/>
            <person name="Copeland A."/>
            <person name="Barry K.W."/>
            <person name="Cichocki N."/>
            <person name="Veneault-Fourrey C."/>
            <person name="LaButti K."/>
            <person name="Lindquist E.A."/>
            <person name="Lipzen A."/>
            <person name="Lundell T."/>
            <person name="Morin E."/>
            <person name="Murat C."/>
            <person name="Sun H."/>
            <person name="Tunlid A."/>
            <person name="Henrissat B."/>
            <person name="Grigoriev I.V."/>
            <person name="Hibbett D.S."/>
            <person name="Martin F."/>
            <person name="Nordberg H.P."/>
            <person name="Cantor M.N."/>
            <person name="Hua S.X."/>
        </authorList>
    </citation>
    <scope>NUCLEOTIDE SEQUENCE [LARGE SCALE GENOMIC DNA]</scope>
    <source>
        <strain evidence="4 5">Zn</strain>
    </source>
</reference>
<dbReference type="PANTHER" id="PTHR47966">
    <property type="entry name" value="BETA-SITE APP-CLEAVING ENZYME, ISOFORM A-RELATED"/>
    <property type="match status" value="1"/>
</dbReference>
<keyword evidence="2" id="KW-1015">Disulfide bond</keyword>
<dbReference type="HOGENOM" id="CLU_772860_0_0_1"/>
<evidence type="ECO:0000256" key="1">
    <source>
        <dbReference type="ARBA" id="ARBA00007447"/>
    </source>
</evidence>
<feature type="non-terminal residue" evidence="4">
    <location>
        <position position="359"/>
    </location>
</feature>
<evidence type="ECO:0000313" key="5">
    <source>
        <dbReference type="Proteomes" id="UP000054321"/>
    </source>
</evidence>
<dbReference type="InterPro" id="IPR033121">
    <property type="entry name" value="PEPTIDASE_A1"/>
</dbReference>